<evidence type="ECO:0000256" key="2">
    <source>
        <dbReference type="ARBA" id="ARBA00022884"/>
    </source>
</evidence>
<dbReference type="PROSITE" id="PS01149">
    <property type="entry name" value="PSI_RSU"/>
    <property type="match status" value="1"/>
</dbReference>
<proteinExistence type="inferred from homology"/>
<dbReference type="Gene3D" id="3.30.2350.10">
    <property type="entry name" value="Pseudouridine synthase"/>
    <property type="match status" value="1"/>
</dbReference>
<reference evidence="7 8" key="1">
    <citation type="journal article" date="2021" name="Sci. Rep.">
        <title>The genome of the diatom Chaetoceros tenuissimus carries an ancient integrated fragment of an extant virus.</title>
        <authorList>
            <person name="Hongo Y."/>
            <person name="Kimura K."/>
            <person name="Takaki Y."/>
            <person name="Yoshida Y."/>
            <person name="Baba S."/>
            <person name="Kobayashi G."/>
            <person name="Nagasaki K."/>
            <person name="Hano T."/>
            <person name="Tomaru Y."/>
        </authorList>
    </citation>
    <scope>NUCLEOTIDE SEQUENCE [LARGE SCALE GENOMIC DNA]</scope>
    <source>
        <strain evidence="7 8">NIES-3715</strain>
    </source>
</reference>
<evidence type="ECO:0000313" key="8">
    <source>
        <dbReference type="Proteomes" id="UP001054902"/>
    </source>
</evidence>
<name>A0AAD3H8D8_9STRA</name>
<dbReference type="NCBIfam" id="TIGR00093">
    <property type="entry name" value="pseudouridine synthase"/>
    <property type="match status" value="1"/>
</dbReference>
<keyword evidence="2 4" id="KW-0694">RNA-binding</keyword>
<dbReference type="Gene3D" id="3.10.290.10">
    <property type="entry name" value="RNA-binding S4 domain"/>
    <property type="match status" value="1"/>
</dbReference>
<dbReference type="GO" id="GO:0006364">
    <property type="term" value="P:rRNA processing"/>
    <property type="evidence" value="ECO:0007669"/>
    <property type="project" value="UniProtKB-ARBA"/>
</dbReference>
<evidence type="ECO:0000259" key="6">
    <source>
        <dbReference type="Pfam" id="PF00849"/>
    </source>
</evidence>
<dbReference type="PANTHER" id="PTHR47683">
    <property type="entry name" value="PSEUDOURIDINE SYNTHASE FAMILY PROTEIN-RELATED"/>
    <property type="match status" value="1"/>
</dbReference>
<dbReference type="Pfam" id="PF00849">
    <property type="entry name" value="PseudoU_synth_2"/>
    <property type="match status" value="1"/>
</dbReference>
<evidence type="ECO:0000313" key="7">
    <source>
        <dbReference type="EMBL" id="GFH54001.1"/>
    </source>
</evidence>
<keyword evidence="8" id="KW-1185">Reference proteome</keyword>
<comment type="similarity">
    <text evidence="1">Belongs to the pseudouridine synthase RsuA family.</text>
</comment>
<protein>
    <recommendedName>
        <fullName evidence="6">Pseudouridine synthase RsuA/RluA-like domain-containing protein</fullName>
    </recommendedName>
</protein>
<dbReference type="GO" id="GO:0009982">
    <property type="term" value="F:pseudouridine synthase activity"/>
    <property type="evidence" value="ECO:0007669"/>
    <property type="project" value="InterPro"/>
</dbReference>
<dbReference type="GO" id="GO:0001522">
    <property type="term" value="P:pseudouridine synthesis"/>
    <property type="evidence" value="ECO:0007669"/>
    <property type="project" value="InterPro"/>
</dbReference>
<evidence type="ECO:0000256" key="5">
    <source>
        <dbReference type="SAM" id="MobiDB-lite"/>
    </source>
</evidence>
<gene>
    <name evidence="7" type="ORF">CTEN210_10477</name>
</gene>
<dbReference type="InterPro" id="IPR018496">
    <property type="entry name" value="PsdUridine_synth_RsuA/RluB_CS"/>
</dbReference>
<feature type="region of interest" description="Disordered" evidence="5">
    <location>
        <begin position="341"/>
        <end position="377"/>
    </location>
</feature>
<evidence type="ECO:0000256" key="4">
    <source>
        <dbReference type="PROSITE-ProRule" id="PRU00182"/>
    </source>
</evidence>
<dbReference type="GO" id="GO:0003723">
    <property type="term" value="F:RNA binding"/>
    <property type="evidence" value="ECO:0007669"/>
    <property type="project" value="UniProtKB-KW"/>
</dbReference>
<dbReference type="SUPFAM" id="SSF55174">
    <property type="entry name" value="Alpha-L RNA-binding motif"/>
    <property type="match status" value="1"/>
</dbReference>
<dbReference type="InterPro" id="IPR006145">
    <property type="entry name" value="PsdUridine_synth_RsuA/RluA"/>
</dbReference>
<organism evidence="7 8">
    <name type="scientific">Chaetoceros tenuissimus</name>
    <dbReference type="NCBI Taxonomy" id="426638"/>
    <lineage>
        <taxon>Eukaryota</taxon>
        <taxon>Sar</taxon>
        <taxon>Stramenopiles</taxon>
        <taxon>Ochrophyta</taxon>
        <taxon>Bacillariophyta</taxon>
        <taxon>Coscinodiscophyceae</taxon>
        <taxon>Chaetocerotophycidae</taxon>
        <taxon>Chaetocerotales</taxon>
        <taxon>Chaetocerotaceae</taxon>
        <taxon>Chaetoceros</taxon>
    </lineage>
</organism>
<evidence type="ECO:0000256" key="1">
    <source>
        <dbReference type="ARBA" id="ARBA00008348"/>
    </source>
</evidence>
<dbReference type="InterPro" id="IPR050343">
    <property type="entry name" value="RsuA_PseudoU_synthase"/>
</dbReference>
<dbReference type="InterPro" id="IPR036986">
    <property type="entry name" value="S4_RNA-bd_sf"/>
</dbReference>
<dbReference type="PANTHER" id="PTHR47683:SF3">
    <property type="entry name" value="RIBOSOMAL LARGE SUBUNIT PSEUDOURIDINE SYNTHASE B"/>
    <property type="match status" value="1"/>
</dbReference>
<dbReference type="AlphaFoldDB" id="A0AAD3H8D8"/>
<feature type="domain" description="Pseudouridine synthase RsuA/RluA-like" evidence="6">
    <location>
        <begin position="149"/>
        <end position="302"/>
    </location>
</feature>
<dbReference type="InterPro" id="IPR000748">
    <property type="entry name" value="PsdUridine_synth_RsuA/RluB/E/F"/>
</dbReference>
<accession>A0AAD3H8D8</accession>
<dbReference type="Proteomes" id="UP001054902">
    <property type="component" value="Unassembled WGS sequence"/>
</dbReference>
<dbReference type="PROSITE" id="PS50889">
    <property type="entry name" value="S4"/>
    <property type="match status" value="1"/>
</dbReference>
<dbReference type="CDD" id="cd00165">
    <property type="entry name" value="S4"/>
    <property type="match status" value="1"/>
</dbReference>
<dbReference type="SUPFAM" id="SSF55120">
    <property type="entry name" value="Pseudouridine synthase"/>
    <property type="match status" value="1"/>
</dbReference>
<dbReference type="InterPro" id="IPR020103">
    <property type="entry name" value="PsdUridine_synth_cat_dom_sf"/>
</dbReference>
<sequence length="377" mass="42724">MLSLQKQLFRKSDLMRKFSSLNFYTDPKRCFTITSKRNDANKQSKAAHNEPIRLSKLIASHGLNMQMSRKSAVMLIENGLVTFGGEQIIDPGHKLSIKEAVNGIKVAGRLLRLPDPKKNGQLTQDLLGNSTESSETRKTIADPSMKTRVWLAHKLPGELVSEHDPEGRPSLIERLERGGVGKPKRAKKGKNIQPIHLKPIGRLDMITEGLILITNDGQYKRELELPSNQIHRTYRVRVHGLVTPQKLKALRSGMQINGTYYKGMKVNIETNKGRMPKGGNTNQWLRITCVEGKNRQIRRTLDHLGLKVTRLIRISFGDYDLNTIPPGLCIEVPLKRLENQRKKGPIVKGDNRNSRNKGANQKRRNDSNASVQWIRHQ</sequence>
<keyword evidence="3" id="KW-0413">Isomerase</keyword>
<comment type="caution">
    <text evidence="7">The sequence shown here is derived from an EMBL/GenBank/DDBJ whole genome shotgun (WGS) entry which is preliminary data.</text>
</comment>
<evidence type="ECO:0000256" key="3">
    <source>
        <dbReference type="ARBA" id="ARBA00023235"/>
    </source>
</evidence>
<dbReference type="EMBL" id="BLLK01000047">
    <property type="protein sequence ID" value="GFH54001.1"/>
    <property type="molecule type" value="Genomic_DNA"/>
</dbReference>